<dbReference type="NCBIfam" id="TIGR01630">
    <property type="entry name" value="psiM2_ORF9"/>
    <property type="match status" value="1"/>
</dbReference>
<keyword evidence="2" id="KW-1185">Reference proteome</keyword>
<organism evidence="1 2">
    <name type="scientific">Clostridium algifaecis</name>
    <dbReference type="NCBI Taxonomy" id="1472040"/>
    <lineage>
        <taxon>Bacteria</taxon>
        <taxon>Bacillati</taxon>
        <taxon>Bacillota</taxon>
        <taxon>Clostridia</taxon>
        <taxon>Eubacteriales</taxon>
        <taxon>Clostridiaceae</taxon>
        <taxon>Clostridium</taxon>
    </lineage>
</organism>
<comment type="caution">
    <text evidence="1">The sequence shown here is derived from an EMBL/GenBank/DDBJ whole genome shotgun (WGS) entry which is preliminary data.</text>
</comment>
<dbReference type="InterPro" id="IPR027417">
    <property type="entry name" value="P-loop_NTPase"/>
</dbReference>
<proteinExistence type="predicted"/>
<reference evidence="1 2" key="1">
    <citation type="submission" date="2021-03" db="EMBL/GenBank/DDBJ databases">
        <title>Genomic Encyclopedia of Type Strains, Phase IV (KMG-IV): sequencing the most valuable type-strain genomes for metagenomic binning, comparative biology and taxonomic classification.</title>
        <authorList>
            <person name="Goeker M."/>
        </authorList>
    </citation>
    <scope>NUCLEOTIDE SEQUENCE [LARGE SCALE GENOMIC DNA]</scope>
    <source>
        <strain evidence="1 2">DSM 28783</strain>
    </source>
</reference>
<accession>A0ABS4KRR2</accession>
<dbReference type="Proteomes" id="UP001519307">
    <property type="component" value="Unassembled WGS sequence"/>
</dbReference>
<dbReference type="RefSeq" id="WP_342590001.1">
    <property type="nucleotide sequence ID" value="NZ_JAGGLM010000006.1"/>
</dbReference>
<dbReference type="EMBL" id="JAGGLM010000006">
    <property type="protein sequence ID" value="MBP2032714.1"/>
    <property type="molecule type" value="Genomic_DNA"/>
</dbReference>
<protein>
    <submittedName>
        <fullName evidence="1">Phage terminase large subunit-like protein</fullName>
    </submittedName>
</protein>
<sequence length="536" mass="62879">MIENSNLITCERESKLLHQYMQKYFSQPKIKQLVETFSFSELRRLLGEMDIEFFALCYFPKYFDRKFGKFHRELFTELKYMLNNKGLIEAFGLPREHGKSTINSFLFPLYSTLYNKSQFTLIISATEQIAVPFLDMIKGELEENQMLIDDFGIQKGNRWNNNEIWIRTKGGINSCIMIRGIDGSLRGIHYKQYRPTLVLLDDLLKDDTAKSETKREQVKSTFTDVVIPIGTKDTNILVVGTILNEEDLMAELLKGKIPGVRSIKKSAVLSFAERDDLWAEWQVKYNNLQDEDRIQTALSFFYAHKNEMLEGTEILWDEYLDYYYLMCKKQSMGEKSFYKEMQNDPRSTDDYIFQDIKYWDKLPKFEDMEIVMYIDPAIKAGKRNDYSAITILGSHRKTKQMYVIDGSIYKLLPDDLFKVVVEKLKNYPVEKIGFETVQAQSYIKQKLEEELWKNKIYVPVEGINSKGQKHERIISLEPDVKNGHILFNSDNIQYNNQVKDYNKNCRHDDAPDSLYGVVQLVQGVQSLKFYDRGLLF</sequence>
<gene>
    <name evidence="1" type="ORF">J2Z42_001388</name>
</gene>
<dbReference type="InterPro" id="IPR006517">
    <property type="entry name" value="Phage_terminase_lsu-like_C"/>
</dbReference>
<dbReference type="Gene3D" id="3.40.50.300">
    <property type="entry name" value="P-loop containing nucleotide triphosphate hydrolases"/>
    <property type="match status" value="1"/>
</dbReference>
<name>A0ABS4KRR2_9CLOT</name>
<dbReference type="Gene3D" id="3.30.420.240">
    <property type="match status" value="1"/>
</dbReference>
<evidence type="ECO:0000313" key="1">
    <source>
        <dbReference type="EMBL" id="MBP2032714.1"/>
    </source>
</evidence>
<evidence type="ECO:0000313" key="2">
    <source>
        <dbReference type="Proteomes" id="UP001519307"/>
    </source>
</evidence>